<feature type="non-terminal residue" evidence="2">
    <location>
        <position position="1"/>
    </location>
</feature>
<dbReference type="Proteomes" id="UP000005951">
    <property type="component" value="Unassembled WGS sequence"/>
</dbReference>
<dbReference type="AlphaFoldDB" id="K8XGE7"/>
<dbReference type="Gene3D" id="3.30.559.30">
    <property type="entry name" value="Nonribosomal peptide synthetase, condensation domain"/>
    <property type="match status" value="1"/>
</dbReference>
<feature type="non-terminal residue" evidence="2">
    <location>
        <position position="76"/>
    </location>
</feature>
<name>K8XGE7_RHOOP</name>
<dbReference type="EMBL" id="AJYC02000467">
    <property type="protein sequence ID" value="EKT76205.1"/>
    <property type="molecule type" value="Genomic_DNA"/>
</dbReference>
<feature type="region of interest" description="Disordered" evidence="1">
    <location>
        <begin position="1"/>
        <end position="20"/>
    </location>
</feature>
<protein>
    <submittedName>
        <fullName evidence="2">Non-ribosomal peptide synthetase</fullName>
    </submittedName>
</protein>
<reference evidence="2 3" key="1">
    <citation type="journal article" date="2013" name="Genome Announc.">
        <title>Draft Genome Sequence of Rhodococcus opacus Strain M213 Shows a Diverse Catabolic Potential.</title>
        <authorList>
            <person name="Pathak A."/>
            <person name="Green S.J."/>
            <person name="Ogram A."/>
            <person name="Chauhan A."/>
        </authorList>
    </citation>
    <scope>NUCLEOTIDE SEQUENCE [LARGE SCALE GENOMIC DNA]</scope>
    <source>
        <strain evidence="2 3">M213</strain>
    </source>
</reference>
<gene>
    <name evidence="2" type="ORF">WSS_A43940</name>
</gene>
<accession>K8XGE7</accession>
<evidence type="ECO:0000313" key="3">
    <source>
        <dbReference type="Proteomes" id="UP000005951"/>
    </source>
</evidence>
<evidence type="ECO:0000256" key="1">
    <source>
        <dbReference type="SAM" id="MobiDB-lite"/>
    </source>
</evidence>
<comment type="caution">
    <text evidence="2">The sequence shown here is derived from an EMBL/GenBank/DDBJ whole genome shotgun (WGS) entry which is preliminary data.</text>
</comment>
<evidence type="ECO:0000313" key="2">
    <source>
        <dbReference type="EMBL" id="EKT76205.1"/>
    </source>
</evidence>
<sequence>NYLGRFDHPPSGAEAGWTPVTDVDLGRHPDSDLAAAAVLTIDAATVVTEGTPRLTATWSYASGVLAATDVDDLTEL</sequence>
<dbReference type="RefSeq" id="WP_005266016.1">
    <property type="nucleotide sequence ID" value="NZ_AJYC02000467.1"/>
</dbReference>
<organism evidence="2 3">
    <name type="scientific">Rhodococcus opacus M213</name>
    <dbReference type="NCBI Taxonomy" id="1129896"/>
    <lineage>
        <taxon>Bacteria</taxon>
        <taxon>Bacillati</taxon>
        <taxon>Actinomycetota</taxon>
        <taxon>Actinomycetes</taxon>
        <taxon>Mycobacteriales</taxon>
        <taxon>Nocardiaceae</taxon>
        <taxon>Rhodococcus</taxon>
    </lineage>
</organism>
<proteinExistence type="predicted"/>